<evidence type="ECO:0000313" key="2">
    <source>
        <dbReference type="Proteomes" id="UP001595962"/>
    </source>
</evidence>
<protein>
    <submittedName>
        <fullName evidence="1">Uncharacterized protein</fullName>
    </submittedName>
</protein>
<proteinExistence type="predicted"/>
<dbReference type="RefSeq" id="WP_377332764.1">
    <property type="nucleotide sequence ID" value="NZ_JBHSGB010000006.1"/>
</dbReference>
<keyword evidence="2" id="KW-1185">Reference proteome</keyword>
<organism evidence="1 2">
    <name type="scientific">Rheinheimera marina</name>
    <dbReference type="NCBI Taxonomy" id="1774958"/>
    <lineage>
        <taxon>Bacteria</taxon>
        <taxon>Pseudomonadati</taxon>
        <taxon>Pseudomonadota</taxon>
        <taxon>Gammaproteobacteria</taxon>
        <taxon>Chromatiales</taxon>
        <taxon>Chromatiaceae</taxon>
        <taxon>Rheinheimera</taxon>
    </lineage>
</organism>
<dbReference type="EMBL" id="JBHSGB010000006">
    <property type="protein sequence ID" value="MFC4654708.1"/>
    <property type="molecule type" value="Genomic_DNA"/>
</dbReference>
<name>A0ABV9JKD8_9GAMM</name>
<evidence type="ECO:0000313" key="1">
    <source>
        <dbReference type="EMBL" id="MFC4654708.1"/>
    </source>
</evidence>
<sequence length="266" mass="30066">MSKHWFEPSPEDEIDYFPKSKPEPIPFDKERWTPLNFQPAETITFAVIVARKMLSKRTNEHCMVIANAVANMDFIVKAILGEKTISSPLEPNYIQAWQFSGRTLFQCLAVFDISQTGVKKLEWFEVFAVKVLMLCAHYSRLTISDSEGAALTQAKPTESLYQAVVDCLARAEVLEKHGRTQTSAKQLGSKGGKARTLKIQPLENIVMKLYLEECKQMPILKAANCIAAILAKTQPELLELTKNKEKAIAIQNIIRKYKDGKTKYVI</sequence>
<comment type="caution">
    <text evidence="1">The sequence shown here is derived from an EMBL/GenBank/DDBJ whole genome shotgun (WGS) entry which is preliminary data.</text>
</comment>
<gene>
    <name evidence="1" type="ORF">ACFO3I_06695</name>
</gene>
<accession>A0ABV9JKD8</accession>
<reference evidence="2" key="1">
    <citation type="journal article" date="2019" name="Int. J. Syst. Evol. Microbiol.">
        <title>The Global Catalogue of Microorganisms (GCM) 10K type strain sequencing project: providing services to taxonomists for standard genome sequencing and annotation.</title>
        <authorList>
            <consortium name="The Broad Institute Genomics Platform"/>
            <consortium name="The Broad Institute Genome Sequencing Center for Infectious Disease"/>
            <person name="Wu L."/>
            <person name="Ma J."/>
        </authorList>
    </citation>
    <scope>NUCLEOTIDE SEQUENCE [LARGE SCALE GENOMIC DNA]</scope>
    <source>
        <strain evidence="2">DT28</strain>
    </source>
</reference>
<dbReference type="Proteomes" id="UP001595962">
    <property type="component" value="Unassembled WGS sequence"/>
</dbReference>